<feature type="compositionally biased region" description="Basic and acidic residues" evidence="1">
    <location>
        <begin position="28"/>
        <end position="42"/>
    </location>
</feature>
<gene>
    <name evidence="2" type="ORF">K8V05_08950</name>
</gene>
<evidence type="ECO:0000313" key="3">
    <source>
        <dbReference type="Proteomes" id="UP000742098"/>
    </source>
</evidence>
<name>A0A921KYJ7_9BACT</name>
<comment type="caution">
    <text evidence="2">The sequence shown here is derived from an EMBL/GenBank/DDBJ whole genome shotgun (WGS) entry which is preliminary data.</text>
</comment>
<evidence type="ECO:0000256" key="1">
    <source>
        <dbReference type="SAM" id="MobiDB-lite"/>
    </source>
</evidence>
<dbReference type="EMBL" id="DYVS01000149">
    <property type="protein sequence ID" value="HJF70865.1"/>
    <property type="molecule type" value="Genomic_DNA"/>
</dbReference>
<feature type="region of interest" description="Disordered" evidence="1">
    <location>
        <begin position="24"/>
        <end position="49"/>
    </location>
</feature>
<dbReference type="AlphaFoldDB" id="A0A921KYJ7"/>
<reference evidence="2" key="2">
    <citation type="submission" date="2021-09" db="EMBL/GenBank/DDBJ databases">
        <authorList>
            <person name="Gilroy R."/>
        </authorList>
    </citation>
    <scope>NUCLEOTIDE SEQUENCE</scope>
    <source>
        <strain evidence="2">6966</strain>
    </source>
</reference>
<organism evidence="2 3">
    <name type="scientific">Butyricimonas virosa</name>
    <dbReference type="NCBI Taxonomy" id="544645"/>
    <lineage>
        <taxon>Bacteria</taxon>
        <taxon>Pseudomonadati</taxon>
        <taxon>Bacteroidota</taxon>
        <taxon>Bacteroidia</taxon>
        <taxon>Bacteroidales</taxon>
        <taxon>Odoribacteraceae</taxon>
        <taxon>Butyricimonas</taxon>
    </lineage>
</organism>
<proteinExistence type="predicted"/>
<evidence type="ECO:0000313" key="2">
    <source>
        <dbReference type="EMBL" id="HJF70865.1"/>
    </source>
</evidence>
<accession>A0A921KYJ7</accession>
<reference evidence="2" key="1">
    <citation type="journal article" date="2021" name="PeerJ">
        <title>Extensive microbial diversity within the chicken gut microbiome revealed by metagenomics and culture.</title>
        <authorList>
            <person name="Gilroy R."/>
            <person name="Ravi A."/>
            <person name="Getino M."/>
            <person name="Pursley I."/>
            <person name="Horton D.L."/>
            <person name="Alikhan N.F."/>
            <person name="Baker D."/>
            <person name="Gharbi K."/>
            <person name="Hall N."/>
            <person name="Watson M."/>
            <person name="Adriaenssens E.M."/>
            <person name="Foster-Nyarko E."/>
            <person name="Jarju S."/>
            <person name="Secka A."/>
            <person name="Antonio M."/>
            <person name="Oren A."/>
            <person name="Chaudhuri R.R."/>
            <person name="La Ragione R."/>
            <person name="Hildebrand F."/>
            <person name="Pallen M.J."/>
        </authorList>
    </citation>
    <scope>NUCLEOTIDE SEQUENCE</scope>
    <source>
        <strain evidence="2">6966</strain>
    </source>
</reference>
<sequence>MSKRKKERVVYIPNQIWYTQTVYNSGEQSDKRNKKLSEEYQRKLAKKRK</sequence>
<protein>
    <submittedName>
        <fullName evidence="2">Uncharacterized protein</fullName>
    </submittedName>
</protein>
<dbReference type="Proteomes" id="UP000742098">
    <property type="component" value="Unassembled WGS sequence"/>
</dbReference>